<dbReference type="PIRSF" id="PIRSF031568">
    <property type="entry name" value="UCP031568"/>
    <property type="match status" value="1"/>
</dbReference>
<organism evidence="1 2">
    <name type="scientific">Streptococcus gallinaceus</name>
    <dbReference type="NCBI Taxonomy" id="165758"/>
    <lineage>
        <taxon>Bacteria</taxon>
        <taxon>Bacillati</taxon>
        <taxon>Bacillota</taxon>
        <taxon>Bacilli</taxon>
        <taxon>Lactobacillales</taxon>
        <taxon>Streptococcaceae</taxon>
        <taxon>Streptococcus</taxon>
    </lineage>
</organism>
<evidence type="ECO:0000313" key="2">
    <source>
        <dbReference type="Proteomes" id="UP001549055"/>
    </source>
</evidence>
<dbReference type="RefSeq" id="WP_253363207.1">
    <property type="nucleotide sequence ID" value="NZ_JALJXU010000001.1"/>
</dbReference>
<dbReference type="Proteomes" id="UP001549055">
    <property type="component" value="Unassembled WGS sequence"/>
</dbReference>
<evidence type="ECO:0008006" key="3">
    <source>
        <dbReference type="Google" id="ProtNLM"/>
    </source>
</evidence>
<dbReference type="SUPFAM" id="SSF54611">
    <property type="entry name" value="SecB-like"/>
    <property type="match status" value="1"/>
</dbReference>
<dbReference type="InterPro" id="IPR035958">
    <property type="entry name" value="SecB-like_sf"/>
</dbReference>
<evidence type="ECO:0000313" key="1">
    <source>
        <dbReference type="EMBL" id="MET3644230.1"/>
    </source>
</evidence>
<dbReference type="EMBL" id="JBEPMK010000003">
    <property type="protein sequence ID" value="MET3644230.1"/>
    <property type="molecule type" value="Genomic_DNA"/>
</dbReference>
<proteinExistence type="predicted"/>
<accession>A0ABV2JJY0</accession>
<dbReference type="Gene3D" id="3.10.420.10">
    <property type="entry name" value="SecB-like"/>
    <property type="match status" value="1"/>
</dbReference>
<keyword evidence="2" id="KW-1185">Reference proteome</keyword>
<protein>
    <recommendedName>
        <fullName evidence="3">Transposase</fullName>
    </recommendedName>
</protein>
<reference evidence="1 2" key="1">
    <citation type="submission" date="2024-06" db="EMBL/GenBank/DDBJ databases">
        <title>Genomic Encyclopedia of Type Strains, Phase IV (KMG-IV): sequencing the most valuable type-strain genomes for metagenomic binning, comparative biology and taxonomic classification.</title>
        <authorList>
            <person name="Goeker M."/>
        </authorList>
    </citation>
    <scope>NUCLEOTIDE SEQUENCE [LARGE SCALE GENOMIC DNA]</scope>
    <source>
        <strain evidence="1 2">DSM 15349</strain>
    </source>
</reference>
<comment type="caution">
    <text evidence="1">The sequence shown here is derived from an EMBL/GenBank/DDBJ whole genome shotgun (WGS) entry which is preliminary data.</text>
</comment>
<dbReference type="Pfam" id="PF06619">
    <property type="entry name" value="DUF1149"/>
    <property type="match status" value="1"/>
</dbReference>
<dbReference type="InterPro" id="IPR009530">
    <property type="entry name" value="DUF1149"/>
</dbReference>
<gene>
    <name evidence="1" type="ORF">ABID27_000854</name>
</gene>
<sequence>MEVTRQKPLVNQYHFDLRNQAWEAENGEPKTQLKVDFKLIEKGTEENVTRIITILQFMIVLEDFVISGTMTQGVTILDRIVNEPSEFSEEERRSLALPLLDILKRMTYEVTEIALDQPGINLEF</sequence>
<name>A0ABV2JJY0_9STRE</name>